<protein>
    <submittedName>
        <fullName evidence="3">Lactonase family protein</fullName>
    </submittedName>
</protein>
<dbReference type="PANTHER" id="PTHR30344">
    <property type="entry name" value="6-PHOSPHOGLUCONOLACTONASE-RELATED"/>
    <property type="match status" value="1"/>
</dbReference>
<dbReference type="Pfam" id="PF10282">
    <property type="entry name" value="Lactonase"/>
    <property type="match status" value="1"/>
</dbReference>
<proteinExistence type="inferred from homology"/>
<gene>
    <name evidence="3" type="ORF">GCM10023331_35260</name>
</gene>
<accession>A0ABP9DI96</accession>
<dbReference type="EMBL" id="BAABJX010000057">
    <property type="protein sequence ID" value="GAA4847495.1"/>
    <property type="molecule type" value="Genomic_DNA"/>
</dbReference>
<name>A0ABP9DI96_9BACT</name>
<evidence type="ECO:0000256" key="1">
    <source>
        <dbReference type="ARBA" id="ARBA00005564"/>
    </source>
</evidence>
<comment type="similarity">
    <text evidence="1">Belongs to the cycloisomerase 2 family.</text>
</comment>
<dbReference type="Proteomes" id="UP001500298">
    <property type="component" value="Unassembled WGS sequence"/>
</dbReference>
<keyword evidence="4" id="KW-1185">Reference proteome</keyword>
<comment type="caution">
    <text evidence="3">The sequence shown here is derived from an EMBL/GenBank/DDBJ whole genome shotgun (WGS) entry which is preliminary data.</text>
</comment>
<dbReference type="InterPro" id="IPR019405">
    <property type="entry name" value="Lactonase_7-beta_prop"/>
</dbReference>
<evidence type="ECO:0000313" key="3">
    <source>
        <dbReference type="EMBL" id="GAA4847495.1"/>
    </source>
</evidence>
<dbReference type="InterPro" id="IPR011048">
    <property type="entry name" value="Haem_d1_sf"/>
</dbReference>
<keyword evidence="2" id="KW-0119">Carbohydrate metabolism</keyword>
<dbReference type="InterPro" id="IPR015943">
    <property type="entry name" value="WD40/YVTN_repeat-like_dom_sf"/>
</dbReference>
<evidence type="ECO:0000313" key="4">
    <source>
        <dbReference type="Proteomes" id="UP001500298"/>
    </source>
</evidence>
<keyword evidence="2" id="KW-0313">Glucose metabolism</keyword>
<dbReference type="SUPFAM" id="SSF51004">
    <property type="entry name" value="C-terminal (heme d1) domain of cytochrome cd1-nitrite reductase"/>
    <property type="match status" value="1"/>
</dbReference>
<dbReference type="Gene3D" id="2.130.10.10">
    <property type="entry name" value="YVTN repeat-like/Quinoprotein amine dehydrogenase"/>
    <property type="match status" value="1"/>
</dbReference>
<dbReference type="PANTHER" id="PTHR30344:SF1">
    <property type="entry name" value="6-PHOSPHOGLUCONOLACTONASE"/>
    <property type="match status" value="1"/>
</dbReference>
<dbReference type="InterPro" id="IPR050282">
    <property type="entry name" value="Cycloisomerase_2"/>
</dbReference>
<sequence length="390" mass="43368">MLIHNLTIELINKIQTIYYSMKLRPLLLFLIGLAFTGCQQKGAQEQEKEPYQFWVGTYTDKESKGIYQYSMDTDGGMVSSKLMVTTQSPSFLALSKDKEFLLAVNEIDEKGTGTIESYAILKDTLALVNRSKTGGAHPCYVSVDSVGGVFVANYSGGNIGYLQLEAGKLSALIDTAQHTGKGTTDRQEGPHAHSVQFAAEWKSVVSADLGTNEVWFTEIENGTFKDEGTFRLPMAEGAGPRHMAFHPNQKWLYVINELNSTITTVVKGGVKPYEVMASISTLPMDFEGENYCAHIRISDDGKYLYASNRGHNSIAVFQIDQQTGVLSLVQHTEVKGDWPRHFELSPDGKFLLVANQRSDNITVFKREEKTGMLTYISEMYCSQPVCIVFQ</sequence>
<reference evidence="4" key="1">
    <citation type="journal article" date="2019" name="Int. J. Syst. Evol. Microbiol.">
        <title>The Global Catalogue of Microorganisms (GCM) 10K type strain sequencing project: providing services to taxonomists for standard genome sequencing and annotation.</title>
        <authorList>
            <consortium name="The Broad Institute Genomics Platform"/>
            <consortium name="The Broad Institute Genome Sequencing Center for Infectious Disease"/>
            <person name="Wu L."/>
            <person name="Ma J."/>
        </authorList>
    </citation>
    <scope>NUCLEOTIDE SEQUENCE [LARGE SCALE GENOMIC DNA]</scope>
    <source>
        <strain evidence="4">JCM 18326</strain>
    </source>
</reference>
<organism evidence="3 4">
    <name type="scientific">Algivirga pacifica</name>
    <dbReference type="NCBI Taxonomy" id="1162670"/>
    <lineage>
        <taxon>Bacteria</taxon>
        <taxon>Pseudomonadati</taxon>
        <taxon>Bacteroidota</taxon>
        <taxon>Cytophagia</taxon>
        <taxon>Cytophagales</taxon>
        <taxon>Flammeovirgaceae</taxon>
        <taxon>Algivirga</taxon>
    </lineage>
</organism>
<evidence type="ECO:0000256" key="2">
    <source>
        <dbReference type="ARBA" id="ARBA00022526"/>
    </source>
</evidence>